<feature type="domain" description="Glutamine amidotransferase" evidence="1">
    <location>
        <begin position="76"/>
        <end position="181"/>
    </location>
</feature>
<dbReference type="GO" id="GO:0005829">
    <property type="term" value="C:cytosol"/>
    <property type="evidence" value="ECO:0007669"/>
    <property type="project" value="TreeGrafter"/>
</dbReference>
<keyword evidence="3" id="KW-1185">Reference proteome</keyword>
<dbReference type="RefSeq" id="WP_163803896.1">
    <property type="nucleotide sequence ID" value="NZ_AP022620.1"/>
</dbReference>
<dbReference type="InterPro" id="IPR044992">
    <property type="entry name" value="ChyE-like"/>
</dbReference>
<evidence type="ECO:0000313" key="3">
    <source>
        <dbReference type="Proteomes" id="UP000467249"/>
    </source>
</evidence>
<accession>A0A6N4W8R2</accession>
<dbReference type="PROSITE" id="PS51273">
    <property type="entry name" value="GATASE_TYPE_1"/>
    <property type="match status" value="1"/>
</dbReference>
<dbReference type="AlphaFoldDB" id="A0A6N4W8R2"/>
<sequence>MPRKVLFIYNDPNAPEAQLGETFTELGFDVDTFEVVAPHQAADPAVEVSFPDPTRYDVIVPLGSRWAVYDDRLPWVQTEIDTVRRAVDAGVGVLGVCFGGQLVAAALGGSVTRSDSPEVGWHHVHSSDHDLVPEGWWFQWHFDRFTPPPDAVEIARTDRASQAFVKGRAMGLQFHPELDHGLLELWIADDYHGTRDVERLGLSHDDLRAHTTTHVDDAARRLRRLVRGFLDNVADAKPAPVAR</sequence>
<dbReference type="KEGG" id="many:MANY_17710"/>
<keyword evidence="2" id="KW-0808">Transferase</keyword>
<dbReference type="PANTHER" id="PTHR42695:SF5">
    <property type="entry name" value="GLUTAMINE AMIDOTRANSFERASE YLR126C-RELATED"/>
    <property type="match status" value="1"/>
</dbReference>
<evidence type="ECO:0000313" key="2">
    <source>
        <dbReference type="EMBL" id="BBZ76434.1"/>
    </source>
</evidence>
<keyword evidence="2" id="KW-0315">Glutamine amidotransferase</keyword>
<dbReference type="GO" id="GO:0016740">
    <property type="term" value="F:transferase activity"/>
    <property type="evidence" value="ECO:0007669"/>
    <property type="project" value="UniProtKB-KW"/>
</dbReference>
<evidence type="ECO:0000259" key="1">
    <source>
        <dbReference type="Pfam" id="PF00117"/>
    </source>
</evidence>
<reference evidence="2 3" key="1">
    <citation type="journal article" date="2019" name="Emerg. Microbes Infect.">
        <title>Comprehensive subspecies identification of 175 nontuberculous mycobacteria species based on 7547 genomic profiles.</title>
        <authorList>
            <person name="Matsumoto Y."/>
            <person name="Kinjo T."/>
            <person name="Motooka D."/>
            <person name="Nabeya D."/>
            <person name="Jung N."/>
            <person name="Uechi K."/>
            <person name="Horii T."/>
            <person name="Iida T."/>
            <person name="Fujita J."/>
            <person name="Nakamura S."/>
        </authorList>
    </citation>
    <scope>NUCLEOTIDE SEQUENCE [LARGE SCALE GENOMIC DNA]</scope>
    <source>
        <strain evidence="2 3">JCM 30275</strain>
    </source>
</reference>
<protein>
    <submittedName>
        <fullName evidence="2">Glutamine amidotransferase</fullName>
    </submittedName>
</protein>
<dbReference type="CDD" id="cd01741">
    <property type="entry name" value="GATase1_1"/>
    <property type="match status" value="1"/>
</dbReference>
<dbReference type="Proteomes" id="UP000467249">
    <property type="component" value="Chromosome"/>
</dbReference>
<name>A0A6N4W8R2_9MYCO</name>
<organism evidence="2 3">
    <name type="scientific">Mycolicibacterium anyangense</name>
    <dbReference type="NCBI Taxonomy" id="1431246"/>
    <lineage>
        <taxon>Bacteria</taxon>
        <taxon>Bacillati</taxon>
        <taxon>Actinomycetota</taxon>
        <taxon>Actinomycetes</taxon>
        <taxon>Mycobacteriales</taxon>
        <taxon>Mycobacteriaceae</taxon>
        <taxon>Mycolicibacterium</taxon>
    </lineage>
</organism>
<dbReference type="PANTHER" id="PTHR42695">
    <property type="entry name" value="GLUTAMINE AMIDOTRANSFERASE YLR126C-RELATED"/>
    <property type="match status" value="1"/>
</dbReference>
<dbReference type="InterPro" id="IPR029062">
    <property type="entry name" value="Class_I_gatase-like"/>
</dbReference>
<dbReference type="InterPro" id="IPR017926">
    <property type="entry name" value="GATASE"/>
</dbReference>
<proteinExistence type="predicted"/>
<dbReference type="Pfam" id="PF00117">
    <property type="entry name" value="GATase"/>
    <property type="match status" value="1"/>
</dbReference>
<dbReference type="EMBL" id="AP022620">
    <property type="protein sequence ID" value="BBZ76434.1"/>
    <property type="molecule type" value="Genomic_DNA"/>
</dbReference>
<dbReference type="SUPFAM" id="SSF52317">
    <property type="entry name" value="Class I glutamine amidotransferase-like"/>
    <property type="match status" value="1"/>
</dbReference>
<dbReference type="Gene3D" id="3.40.50.880">
    <property type="match status" value="1"/>
</dbReference>
<gene>
    <name evidence="2" type="ORF">MANY_17710</name>
</gene>